<accession>A0A0V0Y130</accession>
<dbReference type="Proteomes" id="UP000054815">
    <property type="component" value="Unassembled WGS sequence"/>
</dbReference>
<dbReference type="EMBL" id="JYDU01000082">
    <property type="protein sequence ID" value="KRX93781.1"/>
    <property type="molecule type" value="Genomic_DNA"/>
</dbReference>
<sequence>MLWQSMGAELMIKQFFVDLQMVFYSSNDGAKRFSYLLRDFVRCPLMAAVNECALLSPIAPVIGLKFAGLFDKPLLRKSEANEDEGICQRKSVSKETVNHLLDWSLFFPALLLSVTFQVKVDGPLFVSCLVACFFGRHFFHVYLRLKTVKIVPLNVSFDFYFPFNSSALPKVFQPLYDSRPEGQAPTVFLNFNAEPPWDPDPRDNY</sequence>
<name>A0A0V0Y130_TRIPS</name>
<evidence type="ECO:0000313" key="2">
    <source>
        <dbReference type="Proteomes" id="UP000054815"/>
    </source>
</evidence>
<dbReference type="AlphaFoldDB" id="A0A0V0Y130"/>
<proteinExistence type="predicted"/>
<comment type="caution">
    <text evidence="1">The sequence shown here is derived from an EMBL/GenBank/DDBJ whole genome shotgun (WGS) entry which is preliminary data.</text>
</comment>
<gene>
    <name evidence="1" type="ORF">T4E_1090</name>
</gene>
<organism evidence="1 2">
    <name type="scientific">Trichinella pseudospiralis</name>
    <name type="common">Parasitic roundworm</name>
    <dbReference type="NCBI Taxonomy" id="6337"/>
    <lineage>
        <taxon>Eukaryota</taxon>
        <taxon>Metazoa</taxon>
        <taxon>Ecdysozoa</taxon>
        <taxon>Nematoda</taxon>
        <taxon>Enoplea</taxon>
        <taxon>Dorylaimia</taxon>
        <taxon>Trichinellida</taxon>
        <taxon>Trichinellidae</taxon>
        <taxon>Trichinella</taxon>
    </lineage>
</organism>
<evidence type="ECO:0000313" key="1">
    <source>
        <dbReference type="EMBL" id="KRX93781.1"/>
    </source>
</evidence>
<reference evidence="1 2" key="1">
    <citation type="submission" date="2015-01" db="EMBL/GenBank/DDBJ databases">
        <title>Evolution of Trichinella species and genotypes.</title>
        <authorList>
            <person name="Korhonen P.K."/>
            <person name="Edoardo P."/>
            <person name="Giuseppe L.R."/>
            <person name="Gasser R.B."/>
        </authorList>
    </citation>
    <scope>NUCLEOTIDE SEQUENCE [LARGE SCALE GENOMIC DNA]</scope>
    <source>
        <strain evidence="1">ISS141</strain>
    </source>
</reference>
<protein>
    <submittedName>
        <fullName evidence="1">Uncharacterized protein</fullName>
    </submittedName>
</protein>